<dbReference type="Pfam" id="PF02996">
    <property type="entry name" value="Prefoldin"/>
    <property type="match status" value="1"/>
</dbReference>
<dbReference type="Proteomes" id="UP000195557">
    <property type="component" value="Unassembled WGS sequence"/>
</dbReference>
<dbReference type="eggNOG" id="ENOG502SYCB">
    <property type="taxonomic scope" value="Eukaryota"/>
</dbReference>
<dbReference type="InterPro" id="IPR009053">
    <property type="entry name" value="Prefoldin"/>
</dbReference>
<evidence type="ECO:0000256" key="3">
    <source>
        <dbReference type="ARBA" id="ARBA00038295"/>
    </source>
</evidence>
<evidence type="ECO:0000256" key="2">
    <source>
        <dbReference type="ARBA" id="ARBA00023242"/>
    </source>
</evidence>
<evidence type="ECO:0008006" key="6">
    <source>
        <dbReference type="Google" id="ProtNLM"/>
    </source>
</evidence>
<dbReference type="PANTHER" id="PTHR15111:SF0">
    <property type="entry name" value="UNCONVENTIONAL PREFOLDIN RPB5 INTERACTOR 1"/>
    <property type="match status" value="1"/>
</dbReference>
<feature type="region of interest" description="Disordered" evidence="4">
    <location>
        <begin position="212"/>
        <end position="316"/>
    </location>
</feature>
<dbReference type="GO" id="GO:0019212">
    <property type="term" value="F:phosphatase inhibitor activity"/>
    <property type="evidence" value="ECO:0007669"/>
    <property type="project" value="TreeGrafter"/>
</dbReference>
<dbReference type="GO" id="GO:0005634">
    <property type="term" value="C:nucleus"/>
    <property type="evidence" value="ECO:0007669"/>
    <property type="project" value="UniProtKB-SubCell"/>
</dbReference>
<dbReference type="CDD" id="cd23159">
    <property type="entry name" value="Prefoldin_URI1"/>
    <property type="match status" value="1"/>
</dbReference>
<dbReference type="PANTHER" id="PTHR15111">
    <property type="entry name" value="RNA POLYMERASE II SUBUNIT 5-MEDIATING PROTEIN NNX3"/>
    <property type="match status" value="1"/>
</dbReference>
<protein>
    <recommendedName>
        <fullName evidence="6">Prefoldin</fullName>
    </recommendedName>
</protein>
<sequence length="334" mass="37202">MSDKSTEELTDLLSRVTEAAKRERALGSAMLEYDAQYAELQDVVRSVKERETHAVMVPCTKFGMFEGELAGGGDAELLVGIGQDYLVERDVDGAVEIIERRRDLLRTKAADAERNAMLMESRARMAETLDRSGGGLGTIGEDEPLVEDGRARIAKRKDGVVEITEVYEANDDEIASISTLAPSSQNDRVDAGAARGDLDDFIARLEAMEMNDDSAVASSSAPTDDDADNEFDPEEDGGEPPTIECPEDFPKYERWKAKRDAKDKELRAAAERSRARAETERSNNEAEIRRKNPPLRETVIERKPGERSRFSEEPIVDVNRKLSRYQMKKLGLLE</sequence>
<dbReference type="GO" id="GO:0003682">
    <property type="term" value="F:chromatin binding"/>
    <property type="evidence" value="ECO:0007669"/>
    <property type="project" value="TreeGrafter"/>
</dbReference>
<dbReference type="GO" id="GO:0006457">
    <property type="term" value="P:protein folding"/>
    <property type="evidence" value="ECO:0007669"/>
    <property type="project" value="UniProtKB-ARBA"/>
</dbReference>
<feature type="compositionally biased region" description="Low complexity" evidence="4">
    <location>
        <begin position="213"/>
        <end position="222"/>
    </location>
</feature>
<dbReference type="GO" id="GO:0003714">
    <property type="term" value="F:transcription corepressor activity"/>
    <property type="evidence" value="ECO:0007669"/>
    <property type="project" value="TreeGrafter"/>
</dbReference>
<gene>
    <name evidence="5" type="ORF">BE221DRAFT_201690</name>
</gene>
<dbReference type="AlphaFoldDB" id="A0A1Y5I039"/>
<dbReference type="InterPro" id="IPR004127">
    <property type="entry name" value="Prefoldin_subunit_alpha"/>
</dbReference>
<evidence type="ECO:0000256" key="4">
    <source>
        <dbReference type="SAM" id="MobiDB-lite"/>
    </source>
</evidence>
<feature type="compositionally biased region" description="Acidic residues" evidence="4">
    <location>
        <begin position="223"/>
        <end position="238"/>
    </location>
</feature>
<feature type="compositionally biased region" description="Basic and acidic residues" evidence="4">
    <location>
        <begin position="248"/>
        <end position="290"/>
    </location>
</feature>
<dbReference type="EMBL" id="KZ155838">
    <property type="protein sequence ID" value="OUS42820.1"/>
    <property type="molecule type" value="Genomic_DNA"/>
</dbReference>
<keyword evidence="2" id="KW-0539">Nucleus</keyword>
<comment type="similarity">
    <text evidence="3">Belongs to the RNA polymerase II subunit 5-mediating protein family.</text>
</comment>
<feature type="compositionally biased region" description="Basic and acidic residues" evidence="4">
    <location>
        <begin position="298"/>
        <end position="312"/>
    </location>
</feature>
<dbReference type="Gene3D" id="1.10.287.370">
    <property type="match status" value="1"/>
</dbReference>
<dbReference type="GO" id="GO:0000122">
    <property type="term" value="P:negative regulation of transcription by RNA polymerase II"/>
    <property type="evidence" value="ECO:0007669"/>
    <property type="project" value="TreeGrafter"/>
</dbReference>
<comment type="subcellular location">
    <subcellularLocation>
        <location evidence="1">Nucleus</location>
    </subcellularLocation>
</comment>
<accession>A0A1Y5I039</accession>
<name>A0A1Y5I039_OSTTA</name>
<reference evidence="5" key="1">
    <citation type="submission" date="2017-04" db="EMBL/GenBank/DDBJ databases">
        <title>Population genomics of picophytoplankton unveils novel chromosome hypervariability.</title>
        <authorList>
            <consortium name="DOE Joint Genome Institute"/>
            <person name="Blanc-Mathieu R."/>
            <person name="Krasovec M."/>
            <person name="Hebrard M."/>
            <person name="Yau S."/>
            <person name="Desgranges E."/>
            <person name="Martin J."/>
            <person name="Schackwitz W."/>
            <person name="Kuo A."/>
            <person name="Salin G."/>
            <person name="Donnadieu C."/>
            <person name="Desdevises Y."/>
            <person name="Sanchez-Ferandin S."/>
            <person name="Moreau H."/>
            <person name="Rivals E."/>
            <person name="Grigoriev I.V."/>
            <person name="Grimsley N."/>
            <person name="Eyre-Walker A."/>
            <person name="Piganeau G."/>
        </authorList>
    </citation>
    <scope>NUCLEOTIDE SEQUENCE [LARGE SCALE GENOMIC DNA]</scope>
    <source>
        <strain evidence="5">RCC 1115</strain>
    </source>
</reference>
<dbReference type="SUPFAM" id="SSF46579">
    <property type="entry name" value="Prefoldin"/>
    <property type="match status" value="1"/>
</dbReference>
<evidence type="ECO:0000313" key="5">
    <source>
        <dbReference type="EMBL" id="OUS42820.1"/>
    </source>
</evidence>
<dbReference type="GO" id="GO:0009409">
    <property type="term" value="P:response to cold"/>
    <property type="evidence" value="ECO:0007669"/>
    <property type="project" value="UniProtKB-ARBA"/>
</dbReference>
<evidence type="ECO:0000256" key="1">
    <source>
        <dbReference type="ARBA" id="ARBA00004123"/>
    </source>
</evidence>
<organism evidence="5">
    <name type="scientific">Ostreococcus tauri</name>
    <name type="common">Marine green alga</name>
    <dbReference type="NCBI Taxonomy" id="70448"/>
    <lineage>
        <taxon>Eukaryota</taxon>
        <taxon>Viridiplantae</taxon>
        <taxon>Chlorophyta</taxon>
        <taxon>Mamiellophyceae</taxon>
        <taxon>Mamiellales</taxon>
        <taxon>Bathycoccaceae</taxon>
        <taxon>Ostreococcus</taxon>
    </lineage>
</organism>
<dbReference type="InterPro" id="IPR052255">
    <property type="entry name" value="RNA_pol_II_subunit5-mediator"/>
</dbReference>
<proteinExistence type="inferred from homology"/>